<dbReference type="AlphaFoldDB" id="G1Q8P2"/>
<dbReference type="HOGENOM" id="CLU_2764529_0_0_1"/>
<organism evidence="1 2">
    <name type="scientific">Myotis lucifugus</name>
    <name type="common">Little brown bat</name>
    <dbReference type="NCBI Taxonomy" id="59463"/>
    <lineage>
        <taxon>Eukaryota</taxon>
        <taxon>Metazoa</taxon>
        <taxon>Chordata</taxon>
        <taxon>Craniata</taxon>
        <taxon>Vertebrata</taxon>
        <taxon>Euteleostomi</taxon>
        <taxon>Mammalia</taxon>
        <taxon>Eutheria</taxon>
        <taxon>Laurasiatheria</taxon>
        <taxon>Chiroptera</taxon>
        <taxon>Yangochiroptera</taxon>
        <taxon>Vespertilionidae</taxon>
        <taxon>Myotis</taxon>
    </lineage>
</organism>
<dbReference type="eggNOG" id="KOG4286">
    <property type="taxonomic scope" value="Eukaryota"/>
</dbReference>
<sequence>ERIQNQWDEVQEHLQNRRQQLNEMLKDSTQWLEAKEEAEQVLGQVRGKLESWKEGPYTTDAIQKKIKETK</sequence>
<dbReference type="InParanoid" id="G1Q8P2"/>
<evidence type="ECO:0000313" key="2">
    <source>
        <dbReference type="Proteomes" id="UP000001074"/>
    </source>
</evidence>
<evidence type="ECO:0008006" key="3">
    <source>
        <dbReference type="Google" id="ProtNLM"/>
    </source>
</evidence>
<proteinExistence type="predicted"/>
<dbReference type="GO" id="GO:0055001">
    <property type="term" value="P:muscle cell development"/>
    <property type="evidence" value="ECO:0007669"/>
    <property type="project" value="TreeGrafter"/>
</dbReference>
<dbReference type="InterPro" id="IPR050774">
    <property type="entry name" value="KCMF1/Dystrophin"/>
</dbReference>
<dbReference type="EMBL" id="AAPE02010534">
    <property type="status" value="NOT_ANNOTATED_CDS"/>
    <property type="molecule type" value="Genomic_DNA"/>
</dbReference>
<evidence type="ECO:0000313" key="1">
    <source>
        <dbReference type="Ensembl" id="ENSMLUP00000020075.1"/>
    </source>
</evidence>
<dbReference type="PANTHER" id="PTHR12268">
    <property type="entry name" value="E3 UBIQUITIN-PROTEIN LIGASE KCMF1"/>
    <property type="match status" value="1"/>
</dbReference>
<reference evidence="1 2" key="1">
    <citation type="journal article" date="2011" name="Nature">
        <title>A high-resolution map of human evolutionary constraint using 29 mammals.</title>
        <authorList>
            <person name="Lindblad-Toh K."/>
            <person name="Garber M."/>
            <person name="Zuk O."/>
            <person name="Lin M.F."/>
            <person name="Parker B.J."/>
            <person name="Washietl S."/>
            <person name="Kheradpour P."/>
            <person name="Ernst J."/>
            <person name="Jordan G."/>
            <person name="Mauceli E."/>
            <person name="Ward L.D."/>
            <person name="Lowe C.B."/>
            <person name="Holloway A.K."/>
            <person name="Clamp M."/>
            <person name="Gnerre S."/>
            <person name="Alfoldi J."/>
            <person name="Beal K."/>
            <person name="Chang J."/>
            <person name="Clawson H."/>
            <person name="Cuff J."/>
            <person name="Di Palma F."/>
            <person name="Fitzgerald S."/>
            <person name="Flicek P."/>
            <person name="Guttman M."/>
            <person name="Hubisz M.J."/>
            <person name="Jaffe D.B."/>
            <person name="Jungreis I."/>
            <person name="Kent W.J."/>
            <person name="Kostka D."/>
            <person name="Lara M."/>
            <person name="Martins A.L."/>
            <person name="Massingham T."/>
            <person name="Moltke I."/>
            <person name="Raney B.J."/>
            <person name="Rasmussen M.D."/>
            <person name="Robinson J."/>
            <person name="Stark A."/>
            <person name="Vilella A.J."/>
            <person name="Wen J."/>
            <person name="Xie X."/>
            <person name="Zody M.C."/>
            <person name="Baldwin J."/>
            <person name="Bloom T."/>
            <person name="Chin C.W."/>
            <person name="Heiman D."/>
            <person name="Nicol R."/>
            <person name="Nusbaum C."/>
            <person name="Young S."/>
            <person name="Wilkinson J."/>
            <person name="Worley K.C."/>
            <person name="Kovar C.L."/>
            <person name="Muzny D.M."/>
            <person name="Gibbs R.A."/>
            <person name="Cree A."/>
            <person name="Dihn H.H."/>
            <person name="Fowler G."/>
            <person name="Jhangiani S."/>
            <person name="Joshi V."/>
            <person name="Lee S."/>
            <person name="Lewis L.R."/>
            <person name="Nazareth L.V."/>
            <person name="Okwuonu G."/>
            <person name="Santibanez J."/>
            <person name="Warren W.C."/>
            <person name="Mardis E.R."/>
            <person name="Weinstock G.M."/>
            <person name="Wilson R.K."/>
            <person name="Delehaunty K."/>
            <person name="Dooling D."/>
            <person name="Fronik C."/>
            <person name="Fulton L."/>
            <person name="Fulton B."/>
            <person name="Graves T."/>
            <person name="Minx P."/>
            <person name="Sodergren E."/>
            <person name="Birney E."/>
            <person name="Margulies E.H."/>
            <person name="Herrero J."/>
            <person name="Green E.D."/>
            <person name="Haussler D."/>
            <person name="Siepel A."/>
            <person name="Goldman N."/>
            <person name="Pollard K.S."/>
            <person name="Pedersen J.S."/>
            <person name="Lander E.S."/>
            <person name="Kellis M."/>
        </authorList>
    </citation>
    <scope>NUCLEOTIDE SEQUENCE [LARGE SCALE GENOMIC DNA]</scope>
</reference>
<name>G1Q8P2_MYOLU</name>
<dbReference type="GO" id="GO:0042383">
    <property type="term" value="C:sarcolemma"/>
    <property type="evidence" value="ECO:0007669"/>
    <property type="project" value="TreeGrafter"/>
</dbReference>
<dbReference type="GO" id="GO:0007519">
    <property type="term" value="P:skeletal muscle tissue development"/>
    <property type="evidence" value="ECO:0007669"/>
    <property type="project" value="TreeGrafter"/>
</dbReference>
<keyword evidence="2" id="KW-1185">Reference proteome</keyword>
<dbReference type="PANTHER" id="PTHR12268:SF25">
    <property type="entry name" value="DYSTROPHIN"/>
    <property type="match status" value="1"/>
</dbReference>
<protein>
    <recommendedName>
        <fullName evidence="3">Dystrophin</fullName>
    </recommendedName>
</protein>
<dbReference type="Ensembl" id="ENSMLUT00000028662.1">
    <property type="protein sequence ID" value="ENSMLUP00000020075.1"/>
    <property type="gene ID" value="ENSMLUG00000024582.1"/>
</dbReference>
<reference evidence="1" key="3">
    <citation type="submission" date="2025-09" db="UniProtKB">
        <authorList>
            <consortium name="Ensembl"/>
        </authorList>
    </citation>
    <scope>IDENTIFICATION</scope>
</reference>
<dbReference type="STRING" id="59463.ENSMLUP00000020075"/>
<dbReference type="Proteomes" id="UP000001074">
    <property type="component" value="Unassembled WGS sequence"/>
</dbReference>
<accession>G1Q8P2</accession>
<dbReference type="GO" id="GO:0045202">
    <property type="term" value="C:synapse"/>
    <property type="evidence" value="ECO:0007669"/>
    <property type="project" value="GOC"/>
</dbReference>
<reference evidence="1" key="2">
    <citation type="submission" date="2025-08" db="UniProtKB">
        <authorList>
            <consortium name="Ensembl"/>
        </authorList>
    </citation>
    <scope>IDENTIFICATION</scope>
</reference>
<dbReference type="GO" id="GO:0048666">
    <property type="term" value="P:neuron development"/>
    <property type="evidence" value="ECO:0007669"/>
    <property type="project" value="TreeGrafter"/>
</dbReference>
<dbReference type="GO" id="GO:0090257">
    <property type="term" value="P:regulation of muscle system process"/>
    <property type="evidence" value="ECO:0007669"/>
    <property type="project" value="TreeGrafter"/>
</dbReference>
<dbReference type="GO" id="GO:0099536">
    <property type="term" value="P:synaptic signaling"/>
    <property type="evidence" value="ECO:0007669"/>
    <property type="project" value="TreeGrafter"/>
</dbReference>
<dbReference type="SUPFAM" id="SSF46966">
    <property type="entry name" value="Spectrin repeat"/>
    <property type="match status" value="1"/>
</dbReference>
<dbReference type="GeneTree" id="ENSGT00940000154342"/>